<proteinExistence type="inferred from homology"/>
<dbReference type="NCBIfam" id="TIGR00287">
    <property type="entry name" value="cas1"/>
    <property type="match status" value="1"/>
</dbReference>
<evidence type="ECO:0000256" key="9">
    <source>
        <dbReference type="ARBA" id="ARBA00038592"/>
    </source>
</evidence>
<dbReference type="InterPro" id="IPR002729">
    <property type="entry name" value="CRISPR-assoc_Cas1"/>
</dbReference>
<dbReference type="Gene3D" id="3.100.10.20">
    <property type="entry name" value="CRISPR-associated endonuclease Cas1, N-terminal domain"/>
    <property type="match status" value="1"/>
</dbReference>
<keyword evidence="8 10" id="KW-0464">Manganese</keyword>
<feature type="binding site" evidence="10">
    <location>
        <position position="170"/>
    </location>
    <ligand>
        <name>Mn(2+)</name>
        <dbReference type="ChEBI" id="CHEBI:29035"/>
    </ligand>
</feature>
<evidence type="ECO:0000256" key="10">
    <source>
        <dbReference type="HAMAP-Rule" id="MF_01470"/>
    </source>
</evidence>
<dbReference type="CDD" id="cd09634">
    <property type="entry name" value="Cas1_I-II-III"/>
    <property type="match status" value="1"/>
</dbReference>
<dbReference type="GO" id="GO:0046872">
    <property type="term" value="F:metal ion binding"/>
    <property type="evidence" value="ECO:0007669"/>
    <property type="project" value="UniProtKB-UniRule"/>
</dbReference>
<evidence type="ECO:0000256" key="5">
    <source>
        <dbReference type="ARBA" id="ARBA00022842"/>
    </source>
</evidence>
<dbReference type="InterPro" id="IPR042211">
    <property type="entry name" value="CRISPR-assoc_Cas1_N"/>
</dbReference>
<feature type="binding site" evidence="10">
    <location>
        <position position="250"/>
    </location>
    <ligand>
        <name>Mn(2+)</name>
        <dbReference type="ChEBI" id="CHEBI:29035"/>
    </ligand>
</feature>
<dbReference type="Pfam" id="PF01867">
    <property type="entry name" value="Cas_Cas1"/>
    <property type="match status" value="1"/>
</dbReference>
<sequence>MELIVSERGSFVGKHQGRLRVTKDNELVREVPIMHLRQVIICGGGVAISSDAIRVCSEEGIPIHFISTNGTPHSSLYSAGLTGTVLTRRAQLRAYDGPAGVALARAFTLGKLGNQANLLRYAAKNRKETAPDVYEQLMTTAGEAVDYQIAVERLKGETVDEIREELMGIEGRYAAHYWKAIGAIVPPELNWPGRETRGASDPFNQVLNYGYGVLYGQIELAIVLAGLDPYAGLLHADRPGKPSLVLDLIEEFRQAVVDRPLLGQITRGWQIGREEDGRLDQPTRERIVTKVLERLESTEPYEGKRQPLRHIIQCQARHIATFVRGDRENYTPFVMGW</sequence>
<dbReference type="Proteomes" id="UP000243376">
    <property type="component" value="Unassembled WGS sequence"/>
</dbReference>
<dbReference type="HAMAP" id="MF_01470">
    <property type="entry name" value="Cas1"/>
    <property type="match status" value="1"/>
</dbReference>
<keyword evidence="7 10" id="KW-0238">DNA-binding</keyword>
<organism evidence="11 12">
    <name type="scientific">Chloroflexus aggregans</name>
    <dbReference type="NCBI Taxonomy" id="152260"/>
    <lineage>
        <taxon>Bacteria</taxon>
        <taxon>Bacillati</taxon>
        <taxon>Chloroflexota</taxon>
        <taxon>Chloroflexia</taxon>
        <taxon>Chloroflexales</taxon>
        <taxon>Chloroflexineae</taxon>
        <taxon>Chloroflexaceae</taxon>
        <taxon>Chloroflexus</taxon>
    </lineage>
</organism>
<keyword evidence="2 10" id="KW-0479">Metal-binding</keyword>
<evidence type="ECO:0000313" key="11">
    <source>
        <dbReference type="EMBL" id="PMP84088.1"/>
    </source>
</evidence>
<dbReference type="GO" id="GO:0004519">
    <property type="term" value="F:endonuclease activity"/>
    <property type="evidence" value="ECO:0007669"/>
    <property type="project" value="UniProtKB-UniRule"/>
</dbReference>
<keyword evidence="4 10" id="KW-0378">Hydrolase</keyword>
<keyword evidence="1 10" id="KW-0540">Nuclease</keyword>
<accession>A0A2J6X9N2</accession>
<evidence type="ECO:0000256" key="7">
    <source>
        <dbReference type="ARBA" id="ARBA00023125"/>
    </source>
</evidence>
<keyword evidence="5 10" id="KW-0460">Magnesium</keyword>
<dbReference type="EC" id="3.1.-.-" evidence="10"/>
<name>A0A2J6X9N2_9CHLR</name>
<evidence type="ECO:0000256" key="3">
    <source>
        <dbReference type="ARBA" id="ARBA00022759"/>
    </source>
</evidence>
<protein>
    <recommendedName>
        <fullName evidence="10">CRISPR-associated endonuclease Cas1</fullName>
        <ecNumber evidence="10">3.1.-.-</ecNumber>
    </recommendedName>
</protein>
<dbReference type="InterPro" id="IPR042206">
    <property type="entry name" value="CRISPR-assoc_Cas1_C"/>
</dbReference>
<comment type="similarity">
    <text evidence="10">Belongs to the CRISPR-associated endonuclease Cas1 family.</text>
</comment>
<evidence type="ECO:0000256" key="6">
    <source>
        <dbReference type="ARBA" id="ARBA00023118"/>
    </source>
</evidence>
<reference evidence="11 12" key="1">
    <citation type="submission" date="2018-01" db="EMBL/GenBank/DDBJ databases">
        <title>Metagenomic assembled genomes from two thermal pools in the Uzon Caldera, Kamchatka, Russia.</title>
        <authorList>
            <person name="Wilkins L."/>
            <person name="Ettinger C."/>
        </authorList>
    </citation>
    <scope>NUCLEOTIDE SEQUENCE [LARGE SCALE GENOMIC DNA]</scope>
    <source>
        <strain evidence="11">ZAV-02</strain>
    </source>
</reference>
<dbReference type="PANTHER" id="PTHR34353">
    <property type="entry name" value="CRISPR-ASSOCIATED ENDONUCLEASE CAS1 1"/>
    <property type="match status" value="1"/>
</dbReference>
<evidence type="ECO:0000256" key="2">
    <source>
        <dbReference type="ARBA" id="ARBA00022723"/>
    </source>
</evidence>
<keyword evidence="3 10" id="KW-0255">Endonuclease</keyword>
<evidence type="ECO:0000313" key="12">
    <source>
        <dbReference type="Proteomes" id="UP000243376"/>
    </source>
</evidence>
<dbReference type="GO" id="GO:0051607">
    <property type="term" value="P:defense response to virus"/>
    <property type="evidence" value="ECO:0007669"/>
    <property type="project" value="UniProtKB-UniRule"/>
</dbReference>
<dbReference type="AlphaFoldDB" id="A0A2J6X9N2"/>
<evidence type="ECO:0000256" key="1">
    <source>
        <dbReference type="ARBA" id="ARBA00022722"/>
    </source>
</evidence>
<gene>
    <name evidence="10 11" type="primary">cas1</name>
    <name evidence="11" type="ORF">C0184_04295</name>
</gene>
<comment type="cofactor">
    <cofactor evidence="10">
        <name>Mg(2+)</name>
        <dbReference type="ChEBI" id="CHEBI:18420"/>
    </cofactor>
    <cofactor evidence="10">
        <name>Mn(2+)</name>
        <dbReference type="ChEBI" id="CHEBI:29035"/>
    </cofactor>
</comment>
<keyword evidence="6 10" id="KW-0051">Antiviral defense</keyword>
<dbReference type="Gene3D" id="1.20.120.920">
    <property type="entry name" value="CRISPR-associated endonuclease Cas1, C-terminal domain"/>
    <property type="match status" value="1"/>
</dbReference>
<dbReference type="PANTHER" id="PTHR34353:SF2">
    <property type="entry name" value="CRISPR-ASSOCIATED ENDONUCLEASE CAS1 1"/>
    <property type="match status" value="1"/>
</dbReference>
<dbReference type="InterPro" id="IPR050646">
    <property type="entry name" value="Cas1"/>
</dbReference>
<evidence type="ECO:0000256" key="8">
    <source>
        <dbReference type="ARBA" id="ARBA00023211"/>
    </source>
</evidence>
<comment type="function">
    <text evidence="10">CRISPR (clustered regularly interspaced short palindromic repeat), is an adaptive immune system that provides protection against mobile genetic elements (viruses, transposable elements and conjugative plasmids). CRISPR clusters contain spacers, sequences complementary to antecedent mobile elements, and target invading nucleic acids. CRISPR clusters are transcribed and processed into CRISPR RNA (crRNA). Acts as a dsDNA endonuclease. Involved in the integration of spacer DNA into the CRISPR cassette.</text>
</comment>
<dbReference type="EMBL" id="PNIQ01000285">
    <property type="protein sequence ID" value="PMP84088.1"/>
    <property type="molecule type" value="Genomic_DNA"/>
</dbReference>
<feature type="binding site" evidence="10">
    <location>
        <position position="235"/>
    </location>
    <ligand>
        <name>Mn(2+)</name>
        <dbReference type="ChEBI" id="CHEBI:29035"/>
    </ligand>
</feature>
<comment type="caution">
    <text evidence="11">The sequence shown here is derived from an EMBL/GenBank/DDBJ whole genome shotgun (WGS) entry which is preliminary data.</text>
</comment>
<evidence type="ECO:0000256" key="4">
    <source>
        <dbReference type="ARBA" id="ARBA00022801"/>
    </source>
</evidence>
<comment type="subunit">
    <text evidence="9 10">Homodimer, forms a heterotetramer with a Cas2 homodimer.</text>
</comment>
<dbReference type="GO" id="GO:0016787">
    <property type="term" value="F:hydrolase activity"/>
    <property type="evidence" value="ECO:0007669"/>
    <property type="project" value="UniProtKB-KW"/>
</dbReference>
<dbReference type="GO" id="GO:0003677">
    <property type="term" value="F:DNA binding"/>
    <property type="evidence" value="ECO:0007669"/>
    <property type="project" value="UniProtKB-KW"/>
</dbReference>
<dbReference type="GO" id="GO:0043571">
    <property type="term" value="P:maintenance of CRISPR repeat elements"/>
    <property type="evidence" value="ECO:0007669"/>
    <property type="project" value="UniProtKB-UniRule"/>
</dbReference>